<dbReference type="EMBL" id="BAAARW010000037">
    <property type="protein sequence ID" value="GAA2449242.1"/>
    <property type="molecule type" value="Genomic_DNA"/>
</dbReference>
<comment type="caution">
    <text evidence="3">The sequence shown here is derived from an EMBL/GenBank/DDBJ whole genome shotgun (WGS) entry which is preliminary data.</text>
</comment>
<feature type="compositionally biased region" description="Polar residues" evidence="1">
    <location>
        <begin position="128"/>
        <end position="138"/>
    </location>
</feature>
<proteinExistence type="predicted"/>
<name>A0ABN3K5B2_9ACTN</name>
<keyword evidence="4" id="KW-1185">Reference proteome</keyword>
<feature type="region of interest" description="Disordered" evidence="1">
    <location>
        <begin position="114"/>
        <end position="201"/>
    </location>
</feature>
<organism evidence="3 4">
    <name type="scientific">Actinomadura vinacea</name>
    <dbReference type="NCBI Taxonomy" id="115336"/>
    <lineage>
        <taxon>Bacteria</taxon>
        <taxon>Bacillati</taxon>
        <taxon>Actinomycetota</taxon>
        <taxon>Actinomycetes</taxon>
        <taxon>Streptosporangiales</taxon>
        <taxon>Thermomonosporaceae</taxon>
        <taxon>Actinomadura</taxon>
    </lineage>
</organism>
<protein>
    <submittedName>
        <fullName evidence="3">Uncharacterized protein</fullName>
    </submittedName>
</protein>
<evidence type="ECO:0000313" key="4">
    <source>
        <dbReference type="Proteomes" id="UP001501231"/>
    </source>
</evidence>
<evidence type="ECO:0000256" key="2">
    <source>
        <dbReference type="SAM" id="Phobius"/>
    </source>
</evidence>
<sequence length="201" mass="21103">MGGGILASVVANELPAALRWNRDLYVLPALVGAGTVALLSAMGVLDVVTASVAVIVALVIRLLALRYRWHTLRAYVWRNPFAGMRQVPAPQEPIPVPGAWPVYDEQPTLQFGSPVPSAGSRFPEPGRTHTQPAVQPGNSVPPAAPDGRLVAPLDAAGVSPAPVGFPDLREARPNTAVPPRPVPDGAPEFRDPGSGRTDRAS</sequence>
<feature type="transmembrane region" description="Helical" evidence="2">
    <location>
        <begin position="47"/>
        <end position="64"/>
    </location>
</feature>
<evidence type="ECO:0000256" key="1">
    <source>
        <dbReference type="SAM" id="MobiDB-lite"/>
    </source>
</evidence>
<reference evidence="4" key="1">
    <citation type="journal article" date="2019" name="Int. J. Syst. Evol. Microbiol.">
        <title>The Global Catalogue of Microorganisms (GCM) 10K type strain sequencing project: providing services to taxonomists for standard genome sequencing and annotation.</title>
        <authorList>
            <consortium name="The Broad Institute Genomics Platform"/>
            <consortium name="The Broad Institute Genome Sequencing Center for Infectious Disease"/>
            <person name="Wu L."/>
            <person name="Ma J."/>
        </authorList>
    </citation>
    <scope>NUCLEOTIDE SEQUENCE [LARGE SCALE GENOMIC DNA]</scope>
    <source>
        <strain evidence="4">JCM 3325</strain>
    </source>
</reference>
<keyword evidence="2" id="KW-0472">Membrane</keyword>
<feature type="compositionally biased region" description="Basic and acidic residues" evidence="1">
    <location>
        <begin position="187"/>
        <end position="201"/>
    </location>
</feature>
<gene>
    <name evidence="3" type="ORF">GCM10010191_78490</name>
</gene>
<keyword evidence="2" id="KW-1133">Transmembrane helix</keyword>
<accession>A0ABN3K5B2</accession>
<dbReference type="Proteomes" id="UP001501231">
    <property type="component" value="Unassembled WGS sequence"/>
</dbReference>
<evidence type="ECO:0000313" key="3">
    <source>
        <dbReference type="EMBL" id="GAA2449242.1"/>
    </source>
</evidence>
<keyword evidence="2" id="KW-0812">Transmembrane</keyword>